<dbReference type="Proteomes" id="UP000504618">
    <property type="component" value="Unplaced"/>
</dbReference>
<feature type="domain" description="MULE transposase" evidence="1">
    <location>
        <begin position="69"/>
        <end position="163"/>
    </location>
</feature>
<feature type="non-terminal residue" evidence="3">
    <location>
        <position position="367"/>
    </location>
</feature>
<reference evidence="3" key="1">
    <citation type="submission" date="2025-08" db="UniProtKB">
        <authorList>
            <consortium name="RefSeq"/>
        </authorList>
    </citation>
    <scope>IDENTIFICATION</scope>
    <source>
        <tissue evidence="3">Whole body</tissue>
    </source>
</reference>
<evidence type="ECO:0000313" key="2">
    <source>
        <dbReference type="Proteomes" id="UP000504618"/>
    </source>
</evidence>
<keyword evidence="2" id="KW-1185">Reference proteome</keyword>
<dbReference type="Pfam" id="PF10551">
    <property type="entry name" value="MULE"/>
    <property type="match status" value="1"/>
</dbReference>
<evidence type="ECO:0000259" key="1">
    <source>
        <dbReference type="Pfam" id="PF10551"/>
    </source>
</evidence>
<organism evidence="2 3">
    <name type="scientific">Temnothorax curvispinosus</name>
    <dbReference type="NCBI Taxonomy" id="300111"/>
    <lineage>
        <taxon>Eukaryota</taxon>
        <taxon>Metazoa</taxon>
        <taxon>Ecdysozoa</taxon>
        <taxon>Arthropoda</taxon>
        <taxon>Hexapoda</taxon>
        <taxon>Insecta</taxon>
        <taxon>Pterygota</taxon>
        <taxon>Neoptera</taxon>
        <taxon>Endopterygota</taxon>
        <taxon>Hymenoptera</taxon>
        <taxon>Apocrita</taxon>
        <taxon>Aculeata</taxon>
        <taxon>Formicoidea</taxon>
        <taxon>Formicidae</taxon>
        <taxon>Myrmicinae</taxon>
        <taxon>Temnothorax</taxon>
    </lineage>
</organism>
<dbReference type="RefSeq" id="XP_024889702.1">
    <property type="nucleotide sequence ID" value="XM_025033934.1"/>
</dbReference>
<protein>
    <submittedName>
        <fullName evidence="3">Uncharacterized protein LOC112466053</fullName>
    </submittedName>
</protein>
<evidence type="ECO:0000313" key="3">
    <source>
        <dbReference type="RefSeq" id="XP_024889702.1"/>
    </source>
</evidence>
<dbReference type="PANTHER" id="PTHR47160">
    <property type="entry name" value="PUTATIVE-RELATED"/>
    <property type="match status" value="1"/>
</dbReference>
<dbReference type="OrthoDB" id="7545306at2759"/>
<dbReference type="GeneID" id="112466053"/>
<accession>A0A6J1R512</accession>
<name>A0A6J1R512_9HYME</name>
<sequence length="367" mass="42310">MRSFLYREQVRHRPEIPQTIVRLEVALMNYQPAEHIYKGTVLSDNGYRAVLFTTDTLLNALATSTEIFMDGTFSVVPRVPSFAQLYTIHIRYMDTGIPVLFILCQKRTVDVYNAIWRRVKELRPDALQGVQSVMSDYERAAMTVARETFPEARITGCWFHFNQAVLRRWKALGLMVAPRKVLGFTMALPLAPVNAFEEGLRIIQEEADLISTEYPAVLQFTVYLRRVWLPLKEKVSVFGTPIRTNNFVESFHYVLFHRFGGIHPNIWHFVHDLGELLLDQEINIGRLAEGRSVKRVRVRHNVRRDKRIAEAQASLSSGRLLLREFLQTLSNVSQMPEESFDLQAPDSLDDTLGYQETIDSNLLDTHT</sequence>
<dbReference type="AlphaFoldDB" id="A0A6J1R512"/>
<dbReference type="InterPro" id="IPR018289">
    <property type="entry name" value="MULE_transposase_dom"/>
</dbReference>
<gene>
    <name evidence="3" type="primary">LOC112466053</name>
</gene>
<dbReference type="PANTHER" id="PTHR47160:SF8">
    <property type="entry name" value="MULE TRANSPOSASE DOMAIN-CONTAINING PROTEIN"/>
    <property type="match status" value="1"/>
</dbReference>
<proteinExistence type="predicted"/>